<proteinExistence type="predicted"/>
<evidence type="ECO:0000313" key="1">
    <source>
        <dbReference type="EMBL" id="EHP38403.1"/>
    </source>
</evidence>
<name>H1SGH3_9BURK</name>
<dbReference type="GO" id="GO:0008765">
    <property type="term" value="F:UDP-N-acetylmuramoylalanyl-D-glutamate-2,6-diaminopimelate ligase activity"/>
    <property type="evidence" value="ECO:0007669"/>
    <property type="project" value="UniProtKB-EC"/>
</dbReference>
<sequence>MTGDTRRLAQGDVFFAYVLGNARLSTDGRPHIAQAIARGASAVVFEADGFAWPHEEAVPHLGVSGLHQLAGAIAAGWYGERRARSRRDWHHRHQWQDVVLP</sequence>
<feature type="non-terminal residue" evidence="1">
    <location>
        <position position="101"/>
    </location>
</feature>
<dbReference type="SUPFAM" id="SSF63418">
    <property type="entry name" value="MurE/MurF N-terminal domain"/>
    <property type="match status" value="1"/>
</dbReference>
<dbReference type="Proteomes" id="UP000005808">
    <property type="component" value="Unassembled WGS sequence"/>
</dbReference>
<protein>
    <submittedName>
        <fullName evidence="1">UDP-N-acetylmuramoylalanyl-D-glutamate--2, 6-diaminopimelate ligase</fullName>
        <ecNumber evidence="1">6.3.2.13</ecNumber>
    </submittedName>
</protein>
<gene>
    <name evidence="1" type="primary">murE</name>
    <name evidence="1" type="ORF">OR16_37500</name>
</gene>
<dbReference type="EMBL" id="AHJE01000128">
    <property type="protein sequence ID" value="EHP38403.1"/>
    <property type="molecule type" value="Genomic_DNA"/>
</dbReference>
<organism evidence="1 2">
    <name type="scientific">Cupriavidus basilensis OR16</name>
    <dbReference type="NCBI Taxonomy" id="1127483"/>
    <lineage>
        <taxon>Bacteria</taxon>
        <taxon>Pseudomonadati</taxon>
        <taxon>Pseudomonadota</taxon>
        <taxon>Betaproteobacteria</taxon>
        <taxon>Burkholderiales</taxon>
        <taxon>Burkholderiaceae</taxon>
        <taxon>Cupriavidus</taxon>
    </lineage>
</organism>
<dbReference type="InterPro" id="IPR035911">
    <property type="entry name" value="MurE/MurF_N"/>
</dbReference>
<keyword evidence="1" id="KW-0436">Ligase</keyword>
<evidence type="ECO:0000313" key="2">
    <source>
        <dbReference type="Proteomes" id="UP000005808"/>
    </source>
</evidence>
<dbReference type="AlphaFoldDB" id="H1SGH3"/>
<dbReference type="Gene3D" id="3.40.1390.10">
    <property type="entry name" value="MurE/MurF, N-terminal domain"/>
    <property type="match status" value="1"/>
</dbReference>
<dbReference type="EC" id="6.3.2.13" evidence="1"/>
<accession>H1SGH3</accession>
<reference evidence="1 2" key="1">
    <citation type="journal article" date="2012" name="J. Bacteriol.">
        <title>De Novo Genome Project of Cupriavidus basilensis OR16.</title>
        <authorList>
            <person name="Cserhati M."/>
            <person name="Kriszt B."/>
            <person name="Szoboszlay S."/>
            <person name="Toth A."/>
            <person name="Szabo I."/>
            <person name="Tancsics A."/>
            <person name="Nagy I."/>
            <person name="Horvath B."/>
            <person name="Nagy I."/>
            <person name="Kukolya J."/>
        </authorList>
    </citation>
    <scope>NUCLEOTIDE SEQUENCE [LARGE SCALE GENOMIC DNA]</scope>
    <source>
        <strain evidence="1 2">OR16</strain>
    </source>
</reference>
<comment type="caution">
    <text evidence="1">The sequence shown here is derived from an EMBL/GenBank/DDBJ whole genome shotgun (WGS) entry which is preliminary data.</text>
</comment>